<dbReference type="InterPro" id="IPR003877">
    <property type="entry name" value="SPRY_dom"/>
</dbReference>
<dbReference type="Gene3D" id="3.30.40.10">
    <property type="entry name" value="Zinc/RING finger domain, C3HC4 (zinc finger)"/>
    <property type="match status" value="1"/>
</dbReference>
<keyword evidence="1" id="KW-0479">Metal-binding</keyword>
<dbReference type="GO" id="GO:0051603">
    <property type="term" value="P:proteolysis involved in protein catabolic process"/>
    <property type="evidence" value="ECO:0007669"/>
    <property type="project" value="TreeGrafter"/>
</dbReference>
<proteinExistence type="predicted"/>
<dbReference type="PROSITE" id="PS50089">
    <property type="entry name" value="ZF_RING_2"/>
    <property type="match status" value="1"/>
</dbReference>
<name>A0AAD9MZA5_9ANNE</name>
<feature type="domain" description="TAP-C" evidence="7">
    <location>
        <begin position="866"/>
        <end position="921"/>
    </location>
</feature>
<gene>
    <name evidence="8" type="ORF">LSH36_367g04056</name>
</gene>
<evidence type="ECO:0000256" key="1">
    <source>
        <dbReference type="ARBA" id="ARBA00022723"/>
    </source>
</evidence>
<evidence type="ECO:0000313" key="8">
    <source>
        <dbReference type="EMBL" id="KAK2151327.1"/>
    </source>
</evidence>
<dbReference type="InterPro" id="IPR013083">
    <property type="entry name" value="Znf_RING/FYVE/PHD"/>
</dbReference>
<evidence type="ECO:0000259" key="6">
    <source>
        <dbReference type="PROSITE" id="PS50188"/>
    </source>
</evidence>
<dbReference type="InterPro" id="IPR043136">
    <property type="entry name" value="B30.2/SPRY_sf"/>
</dbReference>
<evidence type="ECO:0000256" key="3">
    <source>
        <dbReference type="ARBA" id="ARBA00022833"/>
    </source>
</evidence>
<dbReference type="SUPFAM" id="SSF49899">
    <property type="entry name" value="Concanavalin A-like lectins/glucanases"/>
    <property type="match status" value="1"/>
</dbReference>
<dbReference type="InterPro" id="IPR045129">
    <property type="entry name" value="RNF123/RKP/RSPRY1"/>
</dbReference>
<sequence>MATAKPSSANAPAFANASSGKDKVILLDKCSDETPENQRLLEYVFQPKENSAVLRVGDKRKKLHLSHIPDYLTERLDGVVELNKDYIENASVAPDSGRLGPENVVFDFKGNMGTLLIEADRLGEGVGDTDNSYAYDGNRLRKWNMKIPLKYGEVWLTGDVISCAIDCDIGTITFYRNGKSMGEAFTNIRLGPGFAYFPAVSLSMGENLRANFGVTPLRYPIAEYRPLQDPPTLDLIKAQHLFEYLDRTVPLMVETDKATVHEMELPVTSQEHPVTRSKTATLLLTVSHIFDKLAPLLKSAYIVEACLLKFLLQGCEVKEVCGDHLLIQKSLDLIWSLMQDSERKACLDNLMTSLVFAYRFSPATPQFSYQPPDDEGLMEIVPVVCLDLGDRGERDESGKQIEPPSEETLKLRAQYFASCDELNHHVAELEYIQVEILKLLLINDDNSEGGASTRFVFLHKFREFLHANLPPTRPHITIGNQCPLSVCLSFFHRLLRAVRSYWDNFYEHNPGQAVPSHEGFVPCSKFYDDSINYFEMQRLGGLLSHLKKTHKEELDEVMRNPRPGQSVHMTQILSSSEHVENQKRVHTDQPLGFDQASCHSLVELLDGIMLLYNIAAHKQLAKMCTLRETVHEYVDALNDTTKKIDQCPKELHEVQNELIRAREVFQDKGTEQVRQMAWVIAVIYAQDKQEDVYWLLQVLLRTINKASEVGKLFSFVPDFYIEACVHTYQAIRSYFHPMRPYTNLPGFSEVLSMYAVFLCEHFADNRIISGDSKDTLIQALATFVCGKKSLKALENIAVESRMKMTKALLAPYENRSWAQTNWILVRLWKGCGFGFRYTHLPHLSASKLQQVDHFVSHAKEPCPSLVIQQHIADALKADEELATKFLDTLLNQLNWAFSEFIGMLQELQSIASRPTAAFIDSRHLKICATCFDISVGLLRVLEMVTSLVPEFFTDWSKPLSEQLLCRLFQLLTQVLNRITSKSNTFDMIVAANIPGLEIVHHLPVLSAVAGGNTAETATGSILPTGTEKSFSFSNYEENINRDELAAVNELLIYIKEQQIQEEKQSVEVDEDTLCEICYARPKSVQFIPCGHHSCKSCISHQMMNKKECFFCKAVITAVKDYTS</sequence>
<dbReference type="SUPFAM" id="SSF57850">
    <property type="entry name" value="RING/U-box"/>
    <property type="match status" value="1"/>
</dbReference>
<evidence type="ECO:0000256" key="2">
    <source>
        <dbReference type="ARBA" id="ARBA00022771"/>
    </source>
</evidence>
<dbReference type="PANTHER" id="PTHR13363">
    <property type="entry name" value="RING FINGER AND SRY DOMAIN-CONTAINING"/>
    <property type="match status" value="1"/>
</dbReference>
<keyword evidence="3" id="KW-0862">Zinc</keyword>
<evidence type="ECO:0008006" key="10">
    <source>
        <dbReference type="Google" id="ProtNLM"/>
    </source>
</evidence>
<feature type="domain" description="RING-type" evidence="5">
    <location>
        <begin position="1074"/>
        <end position="1112"/>
    </location>
</feature>
<evidence type="ECO:0000313" key="9">
    <source>
        <dbReference type="Proteomes" id="UP001208570"/>
    </source>
</evidence>
<dbReference type="GO" id="GO:0008270">
    <property type="term" value="F:zinc ion binding"/>
    <property type="evidence" value="ECO:0007669"/>
    <property type="project" value="UniProtKB-KW"/>
</dbReference>
<dbReference type="Gene3D" id="2.60.120.920">
    <property type="match status" value="1"/>
</dbReference>
<dbReference type="SMART" id="SM00184">
    <property type="entry name" value="RING"/>
    <property type="match status" value="1"/>
</dbReference>
<dbReference type="PROSITE" id="PS50188">
    <property type="entry name" value="B302_SPRY"/>
    <property type="match status" value="1"/>
</dbReference>
<keyword evidence="2 4" id="KW-0863">Zinc-finger</keyword>
<dbReference type="GO" id="GO:0005634">
    <property type="term" value="C:nucleus"/>
    <property type="evidence" value="ECO:0007669"/>
    <property type="project" value="InterPro"/>
</dbReference>
<keyword evidence="9" id="KW-1185">Reference proteome</keyword>
<dbReference type="InterPro" id="IPR013320">
    <property type="entry name" value="ConA-like_dom_sf"/>
</dbReference>
<dbReference type="InterPro" id="IPR005637">
    <property type="entry name" value="TAP_C_dom"/>
</dbReference>
<dbReference type="CDD" id="cd16541">
    <property type="entry name" value="RING-HC_RNF123"/>
    <property type="match status" value="1"/>
</dbReference>
<dbReference type="AlphaFoldDB" id="A0AAD9MZA5"/>
<feature type="domain" description="B30.2/SPRY" evidence="6">
    <location>
        <begin position="23"/>
        <end position="217"/>
    </location>
</feature>
<organism evidence="8 9">
    <name type="scientific">Paralvinella palmiformis</name>
    <dbReference type="NCBI Taxonomy" id="53620"/>
    <lineage>
        <taxon>Eukaryota</taxon>
        <taxon>Metazoa</taxon>
        <taxon>Spiralia</taxon>
        <taxon>Lophotrochozoa</taxon>
        <taxon>Annelida</taxon>
        <taxon>Polychaeta</taxon>
        <taxon>Sedentaria</taxon>
        <taxon>Canalipalpata</taxon>
        <taxon>Terebellida</taxon>
        <taxon>Terebelliformia</taxon>
        <taxon>Alvinellidae</taxon>
        <taxon>Paralvinella</taxon>
    </lineage>
</organism>
<evidence type="ECO:0000259" key="5">
    <source>
        <dbReference type="PROSITE" id="PS50089"/>
    </source>
</evidence>
<dbReference type="InterPro" id="IPR057987">
    <property type="entry name" value="TPR_RNF123/RKP"/>
</dbReference>
<dbReference type="EMBL" id="JAODUP010000367">
    <property type="protein sequence ID" value="KAK2151327.1"/>
    <property type="molecule type" value="Genomic_DNA"/>
</dbReference>
<dbReference type="InterPro" id="IPR001870">
    <property type="entry name" value="B30.2/SPRY"/>
</dbReference>
<dbReference type="GO" id="GO:0005737">
    <property type="term" value="C:cytoplasm"/>
    <property type="evidence" value="ECO:0007669"/>
    <property type="project" value="TreeGrafter"/>
</dbReference>
<dbReference type="Pfam" id="PF25576">
    <property type="entry name" value="TPR_RNF123"/>
    <property type="match status" value="1"/>
</dbReference>
<dbReference type="GO" id="GO:0051028">
    <property type="term" value="P:mRNA transport"/>
    <property type="evidence" value="ECO:0007669"/>
    <property type="project" value="InterPro"/>
</dbReference>
<evidence type="ECO:0000259" key="7">
    <source>
        <dbReference type="PROSITE" id="PS51281"/>
    </source>
</evidence>
<dbReference type="PANTHER" id="PTHR13363:SF5">
    <property type="entry name" value="E3 UBIQUITIN-PROTEIN LIGASE RNF123"/>
    <property type="match status" value="1"/>
</dbReference>
<evidence type="ECO:0000256" key="4">
    <source>
        <dbReference type="PROSITE-ProRule" id="PRU00175"/>
    </source>
</evidence>
<dbReference type="Pfam" id="PF13920">
    <property type="entry name" value="zf-C3HC4_3"/>
    <property type="match status" value="1"/>
</dbReference>
<dbReference type="Proteomes" id="UP001208570">
    <property type="component" value="Unassembled WGS sequence"/>
</dbReference>
<dbReference type="InterPro" id="IPR001841">
    <property type="entry name" value="Znf_RING"/>
</dbReference>
<dbReference type="Pfam" id="PF00622">
    <property type="entry name" value="SPRY"/>
    <property type="match status" value="1"/>
</dbReference>
<dbReference type="GO" id="GO:0004842">
    <property type="term" value="F:ubiquitin-protein transferase activity"/>
    <property type="evidence" value="ECO:0007669"/>
    <property type="project" value="InterPro"/>
</dbReference>
<protein>
    <recommendedName>
        <fullName evidence="10">E3 ubiquitin-protein ligase RNF123</fullName>
    </recommendedName>
</protein>
<accession>A0AAD9MZA5</accession>
<reference evidence="8" key="1">
    <citation type="journal article" date="2023" name="Mol. Biol. Evol.">
        <title>Third-Generation Sequencing Reveals the Adaptive Role of the Epigenome in Three Deep-Sea Polychaetes.</title>
        <authorList>
            <person name="Perez M."/>
            <person name="Aroh O."/>
            <person name="Sun Y."/>
            <person name="Lan Y."/>
            <person name="Juniper S.K."/>
            <person name="Young C.R."/>
            <person name="Angers B."/>
            <person name="Qian P.Y."/>
        </authorList>
    </citation>
    <scope>NUCLEOTIDE SEQUENCE</scope>
    <source>
        <strain evidence="8">P08H-3</strain>
    </source>
</reference>
<dbReference type="PROSITE" id="PS51281">
    <property type="entry name" value="TAP_C"/>
    <property type="match status" value="1"/>
</dbReference>
<comment type="caution">
    <text evidence="8">The sequence shown here is derived from an EMBL/GenBank/DDBJ whole genome shotgun (WGS) entry which is preliminary data.</text>
</comment>
<dbReference type="SMART" id="SM00449">
    <property type="entry name" value="SPRY"/>
    <property type="match status" value="1"/>
</dbReference>